<keyword evidence="2" id="KW-0695">RNA-directed DNA polymerase</keyword>
<protein>
    <submittedName>
        <fullName evidence="2">Group II intron reverse transcriptase/maturase</fullName>
        <ecNumber evidence="2">2.7.7.49</ecNumber>
    </submittedName>
</protein>
<gene>
    <name evidence="2" type="primary">ltrA</name>
    <name evidence="2" type="ORF">DRZ78_04640</name>
</gene>
<dbReference type="NCBIfam" id="TIGR04416">
    <property type="entry name" value="group_II_RT_mat"/>
    <property type="match status" value="1"/>
</dbReference>
<dbReference type="PANTHER" id="PTHR34047">
    <property type="entry name" value="NUCLEAR INTRON MATURASE 1, MITOCHONDRIAL-RELATED"/>
    <property type="match status" value="1"/>
</dbReference>
<dbReference type="Gene3D" id="3.30.70.270">
    <property type="match status" value="1"/>
</dbReference>
<dbReference type="InterPro" id="IPR043502">
    <property type="entry name" value="DNA/RNA_pol_sf"/>
</dbReference>
<comment type="caution">
    <text evidence="2">The sequence shown here is derived from an EMBL/GenBank/DDBJ whole genome shotgun (WGS) entry which is preliminary data.</text>
</comment>
<dbReference type="InterPro" id="IPR051083">
    <property type="entry name" value="GrpII_Intron_Splice-Mob/Def"/>
</dbReference>
<dbReference type="EC" id="2.7.7.49" evidence="2"/>
<dbReference type="InterPro" id="IPR013597">
    <property type="entry name" value="Mat_intron_G2"/>
</dbReference>
<reference evidence="2 3" key="1">
    <citation type="submission" date="2018-06" db="EMBL/GenBank/DDBJ databases">
        <title>Extensive metabolic versatility and redundancy in microbially diverse, dynamic hydrothermal sediments.</title>
        <authorList>
            <person name="Dombrowski N."/>
            <person name="Teske A."/>
            <person name="Baker B.J."/>
        </authorList>
    </citation>
    <scope>NUCLEOTIDE SEQUENCE [LARGE SCALE GENOMIC DNA]</scope>
    <source>
        <strain evidence="2">B7_G13</strain>
    </source>
</reference>
<keyword evidence="2" id="KW-0548">Nucleotidyltransferase</keyword>
<keyword evidence="2" id="KW-0808">Transferase</keyword>
<dbReference type="PROSITE" id="PS50878">
    <property type="entry name" value="RT_POL"/>
    <property type="match status" value="1"/>
</dbReference>
<dbReference type="Proteomes" id="UP000277457">
    <property type="component" value="Unassembled WGS sequence"/>
</dbReference>
<organism evidence="2 3">
    <name type="scientific">Aerophobetes bacterium</name>
    <dbReference type="NCBI Taxonomy" id="2030807"/>
    <lineage>
        <taxon>Bacteria</taxon>
        <taxon>Candidatus Aerophobota</taxon>
    </lineage>
</organism>
<dbReference type="Pfam" id="PF08388">
    <property type="entry name" value="GIIM"/>
    <property type="match status" value="1"/>
</dbReference>
<proteinExistence type="predicted"/>
<dbReference type="AlphaFoldDB" id="A0A662D2T8"/>
<dbReference type="CDD" id="cd01651">
    <property type="entry name" value="RT_G2_intron"/>
    <property type="match status" value="1"/>
</dbReference>
<accession>A0A662D2T8</accession>
<sequence>MDRDKVQELQRKLYLKAKSQPNFRFYALYDKIYRMDVLKKAWQKVKANHGASGIDSKSIKDIEEGVDDFLKEIQEELRRKKYCPSPARRVYIPKSNGKLRPLSIPTIKDRVVQMALKLVIEPIFEVDFEDNSYGYRPKRSAQQAAQEVRKYLNYGLNRVVDADLEDCFGSIPHQQLLDMVARRIVDGRVLHLIKLFLKAGVLEEGRVRIDERGTPQGGVISPLLANIYLDQVDKGFKSLNKYARLIRYADDIVILTKYNAEKAFRQLQYLTAELKLKLSKEKTKTVDTEKESFDFLGYSFKKALNRKRTKKIAYFWPSQKAEKKIKERIRKITNPLRPIKVEEIVKELNPVIRGWVNYFRIANSSRKFGKIRLYGANRVRRFMRRRRKRSGYGYKEYPDNYLYKRLGLYRNYRLSWTKVLR</sequence>
<evidence type="ECO:0000313" key="2">
    <source>
        <dbReference type="EMBL" id="RLE06506.1"/>
    </source>
</evidence>
<evidence type="ECO:0000259" key="1">
    <source>
        <dbReference type="PROSITE" id="PS50878"/>
    </source>
</evidence>
<evidence type="ECO:0000313" key="3">
    <source>
        <dbReference type="Proteomes" id="UP000277457"/>
    </source>
</evidence>
<dbReference type="GO" id="GO:0003964">
    <property type="term" value="F:RNA-directed DNA polymerase activity"/>
    <property type="evidence" value="ECO:0007669"/>
    <property type="project" value="UniProtKB-KW"/>
</dbReference>
<dbReference type="InterPro" id="IPR000477">
    <property type="entry name" value="RT_dom"/>
</dbReference>
<dbReference type="PANTHER" id="PTHR34047:SF8">
    <property type="entry name" value="PROTEIN YKFC"/>
    <property type="match status" value="1"/>
</dbReference>
<dbReference type="SUPFAM" id="SSF56672">
    <property type="entry name" value="DNA/RNA polymerases"/>
    <property type="match status" value="1"/>
</dbReference>
<dbReference type="InterPro" id="IPR043128">
    <property type="entry name" value="Rev_trsase/Diguanyl_cyclase"/>
</dbReference>
<dbReference type="Pfam" id="PF00078">
    <property type="entry name" value="RVT_1"/>
    <property type="match status" value="1"/>
</dbReference>
<dbReference type="InterPro" id="IPR030931">
    <property type="entry name" value="Group_II_RT_mat"/>
</dbReference>
<feature type="domain" description="Reverse transcriptase" evidence="1">
    <location>
        <begin position="73"/>
        <end position="300"/>
    </location>
</feature>
<dbReference type="EMBL" id="QMPY01000183">
    <property type="protein sequence ID" value="RLE06506.1"/>
    <property type="molecule type" value="Genomic_DNA"/>
</dbReference>
<name>A0A662D2T8_UNCAE</name>